<name>A0A1G2E1X8_9BACT</name>
<dbReference type="SMART" id="SM00257">
    <property type="entry name" value="LysM"/>
    <property type="match status" value="1"/>
</dbReference>
<feature type="signal peptide" evidence="1">
    <location>
        <begin position="1"/>
        <end position="24"/>
    </location>
</feature>
<dbReference type="InterPro" id="IPR036779">
    <property type="entry name" value="LysM_dom_sf"/>
</dbReference>
<protein>
    <recommendedName>
        <fullName evidence="2">LysM domain-containing protein</fullName>
    </recommendedName>
</protein>
<evidence type="ECO:0000313" key="4">
    <source>
        <dbReference type="Proteomes" id="UP000178106"/>
    </source>
</evidence>
<dbReference type="AlphaFoldDB" id="A0A1G2E1X8"/>
<dbReference type="PANTHER" id="PTHR33734">
    <property type="entry name" value="LYSM DOMAIN-CONTAINING GPI-ANCHORED PROTEIN 2"/>
    <property type="match status" value="1"/>
</dbReference>
<proteinExistence type="predicted"/>
<evidence type="ECO:0000259" key="2">
    <source>
        <dbReference type="PROSITE" id="PS51782"/>
    </source>
</evidence>
<feature type="domain" description="LysM" evidence="2">
    <location>
        <begin position="32"/>
        <end position="76"/>
    </location>
</feature>
<dbReference type="CDD" id="cd00118">
    <property type="entry name" value="LysM"/>
    <property type="match status" value="1"/>
</dbReference>
<dbReference type="PANTHER" id="PTHR33734:SF22">
    <property type="entry name" value="MEMBRANE-BOUND LYTIC MUREIN TRANSGLYCOSYLASE D"/>
    <property type="match status" value="1"/>
</dbReference>
<evidence type="ECO:0000256" key="1">
    <source>
        <dbReference type="SAM" id="SignalP"/>
    </source>
</evidence>
<dbReference type="PROSITE" id="PS51782">
    <property type="entry name" value="LYSM"/>
    <property type="match status" value="1"/>
</dbReference>
<comment type="caution">
    <text evidence="3">The sequence shown here is derived from an EMBL/GenBank/DDBJ whole genome shotgun (WGS) entry which is preliminary data.</text>
</comment>
<dbReference type="InterPro" id="IPR018392">
    <property type="entry name" value="LysM"/>
</dbReference>
<dbReference type="SUPFAM" id="SSF54106">
    <property type="entry name" value="LysM domain"/>
    <property type="match status" value="1"/>
</dbReference>
<sequence>MKRFFSQLLVVMVFLFAWAGMANAEETQGQQLTYIVKKGDTLWGIAKNFNTTWPVLQKINRIKNPDLIYPNAVMLIRNTDGAANIPVSSVHARVEKQGAQVVSKNTNMDIHKKPVRASVCDPANAITQLHFPTLVAQALEDKVNKGQFEEIVDQENFPHERARKYVTYDSENAYAFIYPESCSWRKKTVQPRPQGIDVSQKIPLPSDRNENEKLLALPLGSTSGNVEKGNEELSKQRRSELIVLVRYLNNCSAANNCDAREAKGELYMRRE</sequence>
<evidence type="ECO:0000313" key="3">
    <source>
        <dbReference type="EMBL" id="OGZ19833.1"/>
    </source>
</evidence>
<keyword evidence="1" id="KW-0732">Signal</keyword>
<gene>
    <name evidence="3" type="ORF">A2494_02815</name>
</gene>
<dbReference type="Pfam" id="PF01476">
    <property type="entry name" value="LysM"/>
    <property type="match status" value="1"/>
</dbReference>
<organism evidence="3 4">
    <name type="scientific">Candidatus Lloydbacteria bacterium RIFOXYC12_FULL_46_25</name>
    <dbReference type="NCBI Taxonomy" id="1798670"/>
    <lineage>
        <taxon>Bacteria</taxon>
        <taxon>Candidatus Lloydiibacteriota</taxon>
    </lineage>
</organism>
<accession>A0A1G2E1X8</accession>
<dbReference type="EMBL" id="MHLU01000039">
    <property type="protein sequence ID" value="OGZ19833.1"/>
    <property type="molecule type" value="Genomic_DNA"/>
</dbReference>
<reference evidence="3 4" key="1">
    <citation type="journal article" date="2016" name="Nat. Commun.">
        <title>Thousands of microbial genomes shed light on interconnected biogeochemical processes in an aquifer system.</title>
        <authorList>
            <person name="Anantharaman K."/>
            <person name="Brown C.T."/>
            <person name="Hug L.A."/>
            <person name="Sharon I."/>
            <person name="Castelle C.J."/>
            <person name="Probst A.J."/>
            <person name="Thomas B.C."/>
            <person name="Singh A."/>
            <person name="Wilkins M.J."/>
            <person name="Karaoz U."/>
            <person name="Brodie E.L."/>
            <person name="Williams K.H."/>
            <person name="Hubbard S.S."/>
            <person name="Banfield J.F."/>
        </authorList>
    </citation>
    <scope>NUCLEOTIDE SEQUENCE [LARGE SCALE GENOMIC DNA]</scope>
</reference>
<dbReference type="Gene3D" id="3.10.350.10">
    <property type="entry name" value="LysM domain"/>
    <property type="match status" value="1"/>
</dbReference>
<dbReference type="Proteomes" id="UP000178106">
    <property type="component" value="Unassembled WGS sequence"/>
</dbReference>
<feature type="chain" id="PRO_5009582683" description="LysM domain-containing protein" evidence="1">
    <location>
        <begin position="25"/>
        <end position="271"/>
    </location>
</feature>